<evidence type="ECO:0000256" key="1">
    <source>
        <dbReference type="SAM" id="MobiDB-lite"/>
    </source>
</evidence>
<feature type="region of interest" description="Disordered" evidence="1">
    <location>
        <begin position="24"/>
        <end position="61"/>
    </location>
</feature>
<sequence>MSKPSDYTVTSSFVWDKKIMKPDDPIALTDTQAAPLKSRGKIEPGKPKAKKPASKTAATKD</sequence>
<comment type="caution">
    <text evidence="2">The sequence shown here is derived from an EMBL/GenBank/DDBJ whole genome shotgun (WGS) entry which is preliminary data.</text>
</comment>
<dbReference type="Proteomes" id="UP000305041">
    <property type="component" value="Unassembled WGS sequence"/>
</dbReference>
<proteinExistence type="predicted"/>
<protein>
    <submittedName>
        <fullName evidence="2">Uncharacterized protein</fullName>
    </submittedName>
</protein>
<evidence type="ECO:0000313" key="3">
    <source>
        <dbReference type="EMBL" id="TLP67094.1"/>
    </source>
</evidence>
<dbReference type="AlphaFoldDB" id="A0A5R8ZP77"/>
<evidence type="ECO:0000313" key="4">
    <source>
        <dbReference type="Proteomes" id="UP000305041"/>
    </source>
</evidence>
<organism evidence="2 5">
    <name type="scientific">Parasedimentitalea maritima</name>
    <dbReference type="NCBI Taxonomy" id="2578117"/>
    <lineage>
        <taxon>Bacteria</taxon>
        <taxon>Pseudomonadati</taxon>
        <taxon>Pseudomonadota</taxon>
        <taxon>Alphaproteobacteria</taxon>
        <taxon>Rhodobacterales</taxon>
        <taxon>Paracoccaceae</taxon>
        <taxon>Parasedimentitalea</taxon>
    </lineage>
</organism>
<dbReference type="EMBL" id="WSFO01000011">
    <property type="protein sequence ID" value="KAE9627940.1"/>
    <property type="molecule type" value="Genomic_DNA"/>
</dbReference>
<dbReference type="OrthoDB" id="7876141at2"/>
<accession>A0A6A4R8K9</accession>
<reference evidence="3 4" key="1">
    <citation type="submission" date="2019-05" db="EMBL/GenBank/DDBJ databases">
        <title>Draft genome sequence of Pelagicola sp. DSW4-44.</title>
        <authorList>
            <person name="Oh J."/>
        </authorList>
    </citation>
    <scope>NUCLEOTIDE SEQUENCE [LARGE SCALE GENOMIC DNA]</scope>
    <source>
        <strain evidence="3 4">DSW4-44</strain>
    </source>
</reference>
<evidence type="ECO:0000313" key="2">
    <source>
        <dbReference type="EMBL" id="KAE9627940.1"/>
    </source>
</evidence>
<dbReference type="Proteomes" id="UP000441586">
    <property type="component" value="Unassembled WGS sequence"/>
</dbReference>
<evidence type="ECO:0000313" key="5">
    <source>
        <dbReference type="Proteomes" id="UP000441586"/>
    </source>
</evidence>
<accession>A0A5R8ZP77</accession>
<dbReference type="RefSeq" id="WP_138162309.1">
    <property type="nucleotide sequence ID" value="NZ_VAUA01000003.1"/>
</dbReference>
<name>A0A5R8ZP77_9RHOB</name>
<dbReference type="EMBL" id="VAUA01000003">
    <property type="protein sequence ID" value="TLP67094.1"/>
    <property type="molecule type" value="Genomic_DNA"/>
</dbReference>
<gene>
    <name evidence="3" type="ORF">FEE96_07030</name>
    <name evidence="2" type="ORF">GP644_17760</name>
</gene>
<keyword evidence="4" id="KW-1185">Reference proteome</keyword>
<reference evidence="2 5" key="2">
    <citation type="submission" date="2019-12" db="EMBL/GenBank/DDBJ databases">
        <authorList>
            <person name="Zhang Y.-J."/>
        </authorList>
    </citation>
    <scope>NUCLEOTIDE SEQUENCE [LARGE SCALE GENOMIC DNA]</scope>
    <source>
        <strain evidence="2 5">H18S-6</strain>
    </source>
</reference>